<evidence type="ECO:0000313" key="2">
    <source>
        <dbReference type="EMBL" id="CAC5413101.1"/>
    </source>
</evidence>
<dbReference type="Proteomes" id="UP000507470">
    <property type="component" value="Unassembled WGS sequence"/>
</dbReference>
<gene>
    <name evidence="2" type="ORF">MCOR_46040</name>
</gene>
<keyword evidence="1" id="KW-0040">ANK repeat</keyword>
<evidence type="ECO:0000313" key="3">
    <source>
        <dbReference type="Proteomes" id="UP000507470"/>
    </source>
</evidence>
<dbReference type="Gene3D" id="2.170.270.10">
    <property type="entry name" value="SET domain"/>
    <property type="match status" value="1"/>
</dbReference>
<proteinExistence type="predicted"/>
<dbReference type="OrthoDB" id="10036512at2759"/>
<dbReference type="SUPFAM" id="SSF48403">
    <property type="entry name" value="Ankyrin repeat"/>
    <property type="match status" value="1"/>
</dbReference>
<sequence length="689" mass="78965">MKIKADVNARVSLADDGMTVLHYAAKAGHNNVIKILLDTGEIDINIQEENTSLHWAAYSGSVDICEMFLNGGCVHWMLQMNMEIDHFKFLKIIDVSIGRENIPIPVYNGTDDEPLPTDYQYVTANVETADLHINRTISSLQTYHLVPEFNMSEPPLIFEYNVGCRCWSTCNNQVVQNGNYIKVEYSMARIRSTTNLRSRRKEYNKKWISYKRKRPDDTCTTLKQNSIDHIDTCSSESDTDFSYTEAVKLLNTTDNTSLEENHLLSCMDGTHAVPCSTAEVSESNSVIDSSDINRNEWDVLDRLEIMQPVTSESETDEDDLFSIVEELKVWANKFEIKQNALDDLLKILRVKGFEDVLPTCARTLLKTPRTVVMNTVSDMHYYHFGLKYMLEHSLQSVSKEKLEGIQCLVLSLNIDELPLFKSSNTSVWPVLCSISNIKRSHVFQISFSVGTHKPSNLDFFNDVVTDLGELFTSGIVFDGKHFQISISCIICDAPAKALVKNTKLYCGYYGCDKCMQRGDESFRSQSQEEHHKGLSPVTQLPVDMIKQFPIDYMHQVCLGVVKRLILLWMRGPRADFRLSAVLVGQISENLISMRKFIPKEFVRKPRSLIEIDRWKATEFRQFLLYTGAFVLKDVLEPIYYRHFLALSIAVSILFSEKLTAEHSDYAQDLLEWFVERGRELIIWQRVPCI</sequence>
<evidence type="ECO:0000256" key="1">
    <source>
        <dbReference type="PROSITE-ProRule" id="PRU00023"/>
    </source>
</evidence>
<dbReference type="PROSITE" id="PS50088">
    <property type="entry name" value="ANK_REPEAT"/>
    <property type="match status" value="1"/>
</dbReference>
<dbReference type="Pfam" id="PF12796">
    <property type="entry name" value="Ank_2"/>
    <property type="match status" value="1"/>
</dbReference>
<accession>A0A6J8E275</accession>
<keyword evidence="3" id="KW-1185">Reference proteome</keyword>
<dbReference type="InterPro" id="IPR002110">
    <property type="entry name" value="Ankyrin_rpt"/>
</dbReference>
<protein>
    <submittedName>
        <fullName evidence="2">Uncharacterized protein</fullName>
    </submittedName>
</protein>
<dbReference type="InterPro" id="IPR046341">
    <property type="entry name" value="SET_dom_sf"/>
</dbReference>
<dbReference type="PROSITE" id="PS50297">
    <property type="entry name" value="ANK_REP_REGION"/>
    <property type="match status" value="1"/>
</dbReference>
<dbReference type="AlphaFoldDB" id="A0A6J8E275"/>
<dbReference type="PANTHER" id="PTHR33053">
    <property type="entry name" value="PROTEIN, PUTATIVE-RELATED"/>
    <property type="match status" value="1"/>
</dbReference>
<dbReference type="SUPFAM" id="SSF82199">
    <property type="entry name" value="SET domain"/>
    <property type="match status" value="1"/>
</dbReference>
<dbReference type="EMBL" id="CACVKT020008123">
    <property type="protein sequence ID" value="CAC5413101.1"/>
    <property type="molecule type" value="Genomic_DNA"/>
</dbReference>
<dbReference type="Gene3D" id="1.25.40.20">
    <property type="entry name" value="Ankyrin repeat-containing domain"/>
    <property type="match status" value="1"/>
</dbReference>
<dbReference type="SMART" id="SM00248">
    <property type="entry name" value="ANK"/>
    <property type="match status" value="2"/>
</dbReference>
<organism evidence="2 3">
    <name type="scientific">Mytilus coruscus</name>
    <name type="common">Sea mussel</name>
    <dbReference type="NCBI Taxonomy" id="42192"/>
    <lineage>
        <taxon>Eukaryota</taxon>
        <taxon>Metazoa</taxon>
        <taxon>Spiralia</taxon>
        <taxon>Lophotrochozoa</taxon>
        <taxon>Mollusca</taxon>
        <taxon>Bivalvia</taxon>
        <taxon>Autobranchia</taxon>
        <taxon>Pteriomorphia</taxon>
        <taxon>Mytilida</taxon>
        <taxon>Mytiloidea</taxon>
        <taxon>Mytilidae</taxon>
        <taxon>Mytilinae</taxon>
        <taxon>Mytilus</taxon>
    </lineage>
</organism>
<feature type="repeat" description="ANK" evidence="1">
    <location>
        <begin position="16"/>
        <end position="40"/>
    </location>
</feature>
<name>A0A6J8E275_MYTCO</name>
<reference evidence="2 3" key="1">
    <citation type="submission" date="2020-06" db="EMBL/GenBank/DDBJ databases">
        <authorList>
            <person name="Li R."/>
            <person name="Bekaert M."/>
        </authorList>
    </citation>
    <scope>NUCLEOTIDE SEQUENCE [LARGE SCALE GENOMIC DNA]</scope>
    <source>
        <strain evidence="3">wild</strain>
    </source>
</reference>
<dbReference type="InterPro" id="IPR036770">
    <property type="entry name" value="Ankyrin_rpt-contain_sf"/>
</dbReference>